<sequence length="133" mass="14395">MTSRPPVVWVLVMAGVMGCVREGWGFSNGSVAYSCDSLLPGHVPHMASPLTSPYTVTASTATYRPGGRLNEKWPVGCFTNIDTTLINTLHCSGMQCVLRPDVLHLLGEGEQRSPEAGEQLSRPEHRQDSGQNT</sequence>
<proteinExistence type="predicted"/>
<accession>A0A9Q0DY77</accession>
<evidence type="ECO:0000313" key="3">
    <source>
        <dbReference type="EMBL" id="KAJ3595370.1"/>
    </source>
</evidence>
<reference evidence="3" key="1">
    <citation type="submission" date="2022-07" db="EMBL/GenBank/DDBJ databases">
        <title>Chromosome-level genome of Muraenolepis orangiensis.</title>
        <authorList>
            <person name="Kim J."/>
        </authorList>
    </citation>
    <scope>NUCLEOTIDE SEQUENCE</scope>
    <source>
        <strain evidence="3">KU_S4_2022</strain>
        <tissue evidence="3">Muscle</tissue>
    </source>
</reference>
<comment type="caution">
    <text evidence="3">The sequence shown here is derived from an EMBL/GenBank/DDBJ whole genome shotgun (WGS) entry which is preliminary data.</text>
</comment>
<evidence type="ECO:0000313" key="4">
    <source>
        <dbReference type="Proteomes" id="UP001148018"/>
    </source>
</evidence>
<feature type="chain" id="PRO_5040187565" evidence="2">
    <location>
        <begin position="26"/>
        <end position="133"/>
    </location>
</feature>
<dbReference type="EMBL" id="JANIIK010000111">
    <property type="protein sequence ID" value="KAJ3595370.1"/>
    <property type="molecule type" value="Genomic_DNA"/>
</dbReference>
<evidence type="ECO:0000256" key="1">
    <source>
        <dbReference type="SAM" id="MobiDB-lite"/>
    </source>
</evidence>
<dbReference type="AlphaFoldDB" id="A0A9Q0DY77"/>
<evidence type="ECO:0000256" key="2">
    <source>
        <dbReference type="SAM" id="SignalP"/>
    </source>
</evidence>
<keyword evidence="4" id="KW-1185">Reference proteome</keyword>
<feature type="signal peptide" evidence="2">
    <location>
        <begin position="1"/>
        <end position="25"/>
    </location>
</feature>
<organism evidence="3 4">
    <name type="scientific">Muraenolepis orangiensis</name>
    <name type="common">Patagonian moray cod</name>
    <dbReference type="NCBI Taxonomy" id="630683"/>
    <lineage>
        <taxon>Eukaryota</taxon>
        <taxon>Metazoa</taxon>
        <taxon>Chordata</taxon>
        <taxon>Craniata</taxon>
        <taxon>Vertebrata</taxon>
        <taxon>Euteleostomi</taxon>
        <taxon>Actinopterygii</taxon>
        <taxon>Neopterygii</taxon>
        <taxon>Teleostei</taxon>
        <taxon>Neoteleostei</taxon>
        <taxon>Acanthomorphata</taxon>
        <taxon>Zeiogadaria</taxon>
        <taxon>Gadariae</taxon>
        <taxon>Gadiformes</taxon>
        <taxon>Muraenolepidoidei</taxon>
        <taxon>Muraenolepididae</taxon>
        <taxon>Muraenolepis</taxon>
    </lineage>
</organism>
<name>A0A9Q0DY77_9TELE</name>
<dbReference type="OrthoDB" id="6418377at2759"/>
<keyword evidence="2" id="KW-0732">Signal</keyword>
<feature type="region of interest" description="Disordered" evidence="1">
    <location>
        <begin position="108"/>
        <end position="133"/>
    </location>
</feature>
<dbReference type="PROSITE" id="PS51257">
    <property type="entry name" value="PROKAR_LIPOPROTEIN"/>
    <property type="match status" value="1"/>
</dbReference>
<protein>
    <submittedName>
        <fullName evidence="3">Uncharacterized protein</fullName>
    </submittedName>
</protein>
<dbReference type="Proteomes" id="UP001148018">
    <property type="component" value="Unassembled WGS sequence"/>
</dbReference>
<gene>
    <name evidence="3" type="ORF">NHX12_004674</name>
</gene>